<dbReference type="InterPro" id="IPR006076">
    <property type="entry name" value="FAD-dep_OxRdtase"/>
</dbReference>
<accession>A0AAJ0FH19</accession>
<reference evidence="7" key="1">
    <citation type="submission" date="2023-06" db="EMBL/GenBank/DDBJ databases">
        <title>Genome-scale phylogeny and comparative genomics of the fungal order Sordariales.</title>
        <authorList>
            <consortium name="Lawrence Berkeley National Laboratory"/>
            <person name="Hensen N."/>
            <person name="Bonometti L."/>
            <person name="Westerberg I."/>
            <person name="Brannstrom I.O."/>
            <person name="Guillou S."/>
            <person name="Cros-Aarteil S."/>
            <person name="Calhoun S."/>
            <person name="Haridas S."/>
            <person name="Kuo A."/>
            <person name="Mondo S."/>
            <person name="Pangilinan J."/>
            <person name="Riley R."/>
            <person name="Labutti K."/>
            <person name="Andreopoulos B."/>
            <person name="Lipzen A."/>
            <person name="Chen C."/>
            <person name="Yanf M."/>
            <person name="Daum C."/>
            <person name="Ng V."/>
            <person name="Clum A."/>
            <person name="Steindorff A."/>
            <person name="Ohm R."/>
            <person name="Martin F."/>
            <person name="Silar P."/>
            <person name="Natvig D."/>
            <person name="Lalanne C."/>
            <person name="Gautier V."/>
            <person name="Ament-Velasquez S.L."/>
            <person name="Kruys A."/>
            <person name="Hutchinson M.I."/>
            <person name="Powell A.J."/>
            <person name="Barry K."/>
            <person name="Miller A.N."/>
            <person name="Grigoriev I.V."/>
            <person name="Debuchy R."/>
            <person name="Gladieux P."/>
            <person name="Thoren M.H."/>
            <person name="Johannesson H."/>
        </authorList>
    </citation>
    <scope>NUCLEOTIDE SEQUENCE</scope>
    <source>
        <strain evidence="7">8032-3</strain>
    </source>
</reference>
<dbReference type="GO" id="GO:0050660">
    <property type="term" value="F:flavin adenine dinucleotide binding"/>
    <property type="evidence" value="ECO:0007669"/>
    <property type="project" value="InterPro"/>
</dbReference>
<dbReference type="GO" id="GO:0008115">
    <property type="term" value="F:sarcosine oxidase activity"/>
    <property type="evidence" value="ECO:0007669"/>
    <property type="project" value="TreeGrafter"/>
</dbReference>
<dbReference type="GO" id="GO:0051698">
    <property type="term" value="F:saccharopine oxidase activity"/>
    <property type="evidence" value="ECO:0007669"/>
    <property type="project" value="TreeGrafter"/>
</dbReference>
<organism evidence="7 8">
    <name type="scientific">Phialemonium atrogriseum</name>
    <dbReference type="NCBI Taxonomy" id="1093897"/>
    <lineage>
        <taxon>Eukaryota</taxon>
        <taxon>Fungi</taxon>
        <taxon>Dikarya</taxon>
        <taxon>Ascomycota</taxon>
        <taxon>Pezizomycotina</taxon>
        <taxon>Sordariomycetes</taxon>
        <taxon>Sordariomycetidae</taxon>
        <taxon>Cephalothecales</taxon>
        <taxon>Cephalothecaceae</taxon>
        <taxon>Phialemonium</taxon>
    </lineage>
</organism>
<dbReference type="EMBL" id="MU839006">
    <property type="protein sequence ID" value="KAK1768161.1"/>
    <property type="molecule type" value="Genomic_DNA"/>
</dbReference>
<evidence type="ECO:0000313" key="8">
    <source>
        <dbReference type="Proteomes" id="UP001244011"/>
    </source>
</evidence>
<comment type="cofactor">
    <cofactor evidence="1">
        <name>FAD</name>
        <dbReference type="ChEBI" id="CHEBI:57692"/>
    </cofactor>
</comment>
<evidence type="ECO:0000256" key="5">
    <source>
        <dbReference type="ARBA" id="ARBA00023002"/>
    </source>
</evidence>
<dbReference type="PANTHER" id="PTHR10961:SF37">
    <property type="entry name" value="FAD DEPENDENT OXIDOREDUCTASE DOMAIN-CONTAINING PROTEIN"/>
    <property type="match status" value="1"/>
</dbReference>
<keyword evidence="8" id="KW-1185">Reference proteome</keyword>
<dbReference type="GeneID" id="85314200"/>
<evidence type="ECO:0000256" key="4">
    <source>
        <dbReference type="ARBA" id="ARBA00022827"/>
    </source>
</evidence>
<comment type="similarity">
    <text evidence="2">Belongs to the MSOX/MTOX family.</text>
</comment>
<keyword evidence="3" id="KW-0285">Flavoprotein</keyword>
<sequence>MSTAQPELRATYAIVGAGVFGASTALHLSRQHPDATIYLIDREPHPSRRAASWDWNKVVRADYADPAYMALGLEAARAWASDPLLAPLYHESGTLWIADGDFARVIAGNYARLGATTDHHHRPEVVDPDEARRRYGGLFAGADYSRVTQVLVNPSGGWAPAKEALRAVVDAAVGAGVVYLQGNVDLLRLDSDGSCTGLRLSNGTTVTASNVILSTGANTARLLADSAPDSDDFQVGDRMVAAAICTGLVKLGPEDAEKYRRGPVCCQHLLPGRGGSLPPTRENYLKFWVDIPFRNTLRHSSGREISMPPDEPDYAQWEVSQVLKDEVLAVNRGVFGLAGSDFSIEEHRICWDAVTPTGDFLVSPHPASKNLFIATAGSFHGWKFLPILGKYVVQMMEGTLVEELKQRWSWRREAGDPKANDMWPRRELRNLGYDVEALPKDQRSPPCI</sequence>
<dbReference type="Gene3D" id="3.50.50.60">
    <property type="entry name" value="FAD/NAD(P)-binding domain"/>
    <property type="match status" value="1"/>
</dbReference>
<evidence type="ECO:0000256" key="3">
    <source>
        <dbReference type="ARBA" id="ARBA00022630"/>
    </source>
</evidence>
<dbReference type="Pfam" id="PF01266">
    <property type="entry name" value="DAO"/>
    <property type="match status" value="1"/>
</dbReference>
<dbReference type="InterPro" id="IPR045170">
    <property type="entry name" value="MTOX"/>
</dbReference>
<comment type="caution">
    <text evidence="7">The sequence shown here is derived from an EMBL/GenBank/DDBJ whole genome shotgun (WGS) entry which is preliminary data.</text>
</comment>
<dbReference type="Proteomes" id="UP001244011">
    <property type="component" value="Unassembled WGS sequence"/>
</dbReference>
<evidence type="ECO:0000256" key="1">
    <source>
        <dbReference type="ARBA" id="ARBA00001974"/>
    </source>
</evidence>
<dbReference type="RefSeq" id="XP_060284374.1">
    <property type="nucleotide sequence ID" value="XM_060431013.1"/>
</dbReference>
<evidence type="ECO:0000256" key="2">
    <source>
        <dbReference type="ARBA" id="ARBA00010989"/>
    </source>
</evidence>
<keyword evidence="5" id="KW-0560">Oxidoreductase</keyword>
<evidence type="ECO:0000313" key="7">
    <source>
        <dbReference type="EMBL" id="KAK1768161.1"/>
    </source>
</evidence>
<keyword evidence="4" id="KW-0274">FAD</keyword>
<dbReference type="Gene3D" id="3.30.9.10">
    <property type="entry name" value="D-Amino Acid Oxidase, subunit A, domain 2"/>
    <property type="match status" value="1"/>
</dbReference>
<gene>
    <name evidence="7" type="ORF">QBC33DRAFT_577814</name>
</gene>
<dbReference type="AlphaFoldDB" id="A0AAJ0FH19"/>
<proteinExistence type="inferred from homology"/>
<evidence type="ECO:0000259" key="6">
    <source>
        <dbReference type="Pfam" id="PF01266"/>
    </source>
</evidence>
<dbReference type="InterPro" id="IPR036188">
    <property type="entry name" value="FAD/NAD-bd_sf"/>
</dbReference>
<dbReference type="PANTHER" id="PTHR10961">
    <property type="entry name" value="PEROXISOMAL SARCOSINE OXIDASE"/>
    <property type="match status" value="1"/>
</dbReference>
<name>A0AAJ0FH19_9PEZI</name>
<feature type="domain" description="FAD dependent oxidoreductase" evidence="6">
    <location>
        <begin position="12"/>
        <end position="395"/>
    </location>
</feature>
<protein>
    <submittedName>
        <fullName evidence="7">FAD dependent oxidoreductase</fullName>
    </submittedName>
</protein>
<dbReference type="SUPFAM" id="SSF51905">
    <property type="entry name" value="FAD/NAD(P)-binding domain"/>
    <property type="match status" value="1"/>
</dbReference>